<evidence type="ECO:0000256" key="14">
    <source>
        <dbReference type="PIRSR" id="PIRSR001461-3"/>
    </source>
</evidence>
<evidence type="ECO:0000256" key="3">
    <source>
        <dbReference type="ARBA" id="ARBA00001941"/>
    </source>
</evidence>
<dbReference type="SUPFAM" id="SSF51366">
    <property type="entry name" value="Ribulose-phoshate binding barrel"/>
    <property type="match status" value="1"/>
</dbReference>
<dbReference type="RefSeq" id="WP_164028369.1">
    <property type="nucleotide sequence ID" value="NZ_CP046368.1"/>
</dbReference>
<keyword evidence="13" id="KW-0464">Manganese</keyword>
<protein>
    <recommendedName>
        <fullName evidence="7 10">Ribulose-phosphate 3-epimerase</fullName>
        <ecNumber evidence="7 10">5.1.3.1</ecNumber>
    </recommendedName>
</protein>
<keyword evidence="13" id="KW-0862">Zinc</keyword>
<dbReference type="GO" id="GO:0004750">
    <property type="term" value="F:D-ribulose-phosphate 3-epimerase activity"/>
    <property type="evidence" value="ECO:0007669"/>
    <property type="project" value="UniProtKB-UniRule"/>
</dbReference>
<feature type="active site" description="Proton donor" evidence="12">
    <location>
        <position position="182"/>
    </location>
</feature>
<dbReference type="PANTHER" id="PTHR11749">
    <property type="entry name" value="RIBULOSE-5-PHOSPHATE-3-EPIMERASE"/>
    <property type="match status" value="1"/>
</dbReference>
<dbReference type="PIRSF" id="PIRSF001461">
    <property type="entry name" value="RPE"/>
    <property type="match status" value="1"/>
</dbReference>
<evidence type="ECO:0000313" key="16">
    <source>
        <dbReference type="Proteomes" id="UP000464735"/>
    </source>
</evidence>
<keyword evidence="8 13" id="KW-0479">Metal-binding</keyword>
<dbReference type="AlphaFoldDB" id="A0AAJ4EL95"/>
<comment type="similarity">
    <text evidence="6 11">Belongs to the ribulose-phosphate 3-epimerase family.</text>
</comment>
<keyword evidence="11" id="KW-0119">Carbohydrate metabolism</keyword>
<dbReference type="NCBIfam" id="TIGR01163">
    <property type="entry name" value="rpe"/>
    <property type="match status" value="1"/>
</dbReference>
<feature type="binding site" evidence="14">
    <location>
        <begin position="149"/>
        <end position="152"/>
    </location>
    <ligand>
        <name>substrate</name>
    </ligand>
</feature>
<dbReference type="GO" id="GO:0005737">
    <property type="term" value="C:cytoplasm"/>
    <property type="evidence" value="ECO:0007669"/>
    <property type="project" value="UniProtKB-ARBA"/>
</dbReference>
<evidence type="ECO:0000256" key="7">
    <source>
        <dbReference type="ARBA" id="ARBA00013188"/>
    </source>
</evidence>
<dbReference type="InterPro" id="IPR013785">
    <property type="entry name" value="Aldolase_TIM"/>
</dbReference>
<feature type="binding site" evidence="14">
    <location>
        <begin position="204"/>
        <end position="205"/>
    </location>
    <ligand>
        <name>substrate</name>
    </ligand>
</feature>
<evidence type="ECO:0000256" key="11">
    <source>
        <dbReference type="PIRNR" id="PIRNR001461"/>
    </source>
</evidence>
<feature type="active site" description="Proton acceptor" evidence="12">
    <location>
        <position position="36"/>
    </location>
</feature>
<dbReference type="PROSITE" id="PS01085">
    <property type="entry name" value="RIBUL_P_3_EPIMER_1"/>
    <property type="match status" value="1"/>
</dbReference>
<evidence type="ECO:0000256" key="5">
    <source>
        <dbReference type="ARBA" id="ARBA00001954"/>
    </source>
</evidence>
<organism evidence="15 16">
    <name type="scientific">Spiroplasma citri</name>
    <dbReference type="NCBI Taxonomy" id="2133"/>
    <lineage>
        <taxon>Bacteria</taxon>
        <taxon>Bacillati</taxon>
        <taxon>Mycoplasmatota</taxon>
        <taxon>Mollicutes</taxon>
        <taxon>Entomoplasmatales</taxon>
        <taxon>Spiroplasmataceae</taxon>
        <taxon>Spiroplasma</taxon>
    </lineage>
</organism>
<comment type="cofactor">
    <cofactor evidence="13">
        <name>a divalent metal cation</name>
        <dbReference type="ChEBI" id="CHEBI:60240"/>
    </cofactor>
    <text evidence="13">Binds 1 divalent metal cation per subunit.</text>
</comment>
<keyword evidence="13" id="KW-0170">Cobalt</keyword>
<dbReference type="PROSITE" id="PS01086">
    <property type="entry name" value="RIBUL_P_3_EPIMER_2"/>
    <property type="match status" value="1"/>
</dbReference>
<keyword evidence="9 11" id="KW-0413">Isomerase</keyword>
<evidence type="ECO:0000256" key="2">
    <source>
        <dbReference type="ARBA" id="ARBA00001936"/>
    </source>
</evidence>
<comment type="cofactor">
    <cofactor evidence="5">
        <name>Fe(2+)</name>
        <dbReference type="ChEBI" id="CHEBI:29033"/>
    </cofactor>
</comment>
<evidence type="ECO:0000256" key="12">
    <source>
        <dbReference type="PIRSR" id="PIRSR001461-1"/>
    </source>
</evidence>
<feature type="binding site" evidence="13">
    <location>
        <position position="67"/>
    </location>
    <ligand>
        <name>a divalent metal cation</name>
        <dbReference type="ChEBI" id="CHEBI:60240"/>
    </ligand>
</feature>
<evidence type="ECO:0000256" key="6">
    <source>
        <dbReference type="ARBA" id="ARBA00009541"/>
    </source>
</evidence>
<dbReference type="Gene3D" id="3.20.20.70">
    <property type="entry name" value="Aldolase class I"/>
    <property type="match status" value="1"/>
</dbReference>
<gene>
    <name evidence="15" type="primary">rpe</name>
    <name evidence="15" type="ORF">GL298_08540</name>
</gene>
<comment type="cofactor">
    <cofactor evidence="3">
        <name>Co(2+)</name>
        <dbReference type="ChEBI" id="CHEBI:48828"/>
    </cofactor>
</comment>
<feature type="binding site" evidence="13">
    <location>
        <position position="182"/>
    </location>
    <ligand>
        <name>a divalent metal cation</name>
        <dbReference type="ChEBI" id="CHEBI:60240"/>
    </ligand>
</feature>
<evidence type="ECO:0000313" key="15">
    <source>
        <dbReference type="EMBL" id="QIA69832.1"/>
    </source>
</evidence>
<dbReference type="GO" id="GO:0006098">
    <property type="term" value="P:pentose-phosphate shunt"/>
    <property type="evidence" value="ECO:0007669"/>
    <property type="project" value="UniProtKB-UniRule"/>
</dbReference>
<dbReference type="FunFam" id="3.20.20.70:FF:000004">
    <property type="entry name" value="Ribulose-phosphate 3-epimerase"/>
    <property type="match status" value="1"/>
</dbReference>
<dbReference type="EC" id="5.1.3.1" evidence="7 10"/>
<comment type="cofactor">
    <cofactor evidence="4">
        <name>Zn(2+)</name>
        <dbReference type="ChEBI" id="CHEBI:29105"/>
    </cofactor>
</comment>
<reference evidence="15 16" key="1">
    <citation type="submission" date="2019-11" db="EMBL/GenBank/DDBJ databases">
        <title>Whole genome sequencing and comparative genomics analyses of five strains of Spiroplasma citri.</title>
        <authorList>
            <person name="Yokomi R."/>
            <person name="Chen J."/>
            <person name="Rattner R."/>
            <person name="Vidalakis G."/>
        </authorList>
    </citation>
    <scope>NUCLEOTIDE SEQUENCE [LARGE SCALE GENOMIC DNA]</scope>
    <source>
        <strain evidence="15 16">BR12</strain>
    </source>
</reference>
<evidence type="ECO:0000256" key="13">
    <source>
        <dbReference type="PIRSR" id="PIRSR001461-2"/>
    </source>
</evidence>
<dbReference type="EMBL" id="CP046368">
    <property type="protein sequence ID" value="QIA69832.1"/>
    <property type="molecule type" value="Genomic_DNA"/>
</dbReference>
<evidence type="ECO:0000256" key="8">
    <source>
        <dbReference type="ARBA" id="ARBA00022723"/>
    </source>
</evidence>
<feature type="binding site" evidence="13">
    <location>
        <position position="34"/>
    </location>
    <ligand>
        <name>a divalent metal cation</name>
        <dbReference type="ChEBI" id="CHEBI:60240"/>
    </ligand>
</feature>
<evidence type="ECO:0000256" key="1">
    <source>
        <dbReference type="ARBA" id="ARBA00001782"/>
    </source>
</evidence>
<evidence type="ECO:0000256" key="4">
    <source>
        <dbReference type="ARBA" id="ARBA00001947"/>
    </source>
</evidence>
<dbReference type="NCBIfam" id="NF004076">
    <property type="entry name" value="PRK05581.1-4"/>
    <property type="match status" value="1"/>
</dbReference>
<dbReference type="Pfam" id="PF00834">
    <property type="entry name" value="Ribul_P_3_epim"/>
    <property type="match status" value="1"/>
</dbReference>
<feature type="binding site" evidence="14">
    <location>
        <position position="67"/>
    </location>
    <ligand>
        <name>substrate</name>
    </ligand>
</feature>
<feature type="binding site" evidence="13">
    <location>
        <position position="36"/>
    </location>
    <ligand>
        <name>a divalent metal cation</name>
        <dbReference type="ChEBI" id="CHEBI:60240"/>
    </ligand>
</feature>
<evidence type="ECO:0000256" key="10">
    <source>
        <dbReference type="NCBIfam" id="TIGR01163"/>
    </source>
</evidence>
<dbReference type="Proteomes" id="UP000464735">
    <property type="component" value="Chromosome"/>
</dbReference>
<dbReference type="GO" id="GO:0046872">
    <property type="term" value="F:metal ion binding"/>
    <property type="evidence" value="ECO:0007669"/>
    <property type="project" value="UniProtKB-KW"/>
</dbReference>
<dbReference type="InterPro" id="IPR011060">
    <property type="entry name" value="RibuloseP-bd_barrel"/>
</dbReference>
<dbReference type="InterPro" id="IPR000056">
    <property type="entry name" value="Ribul_P_3_epim-like"/>
</dbReference>
<feature type="binding site" evidence="14">
    <location>
        <position position="9"/>
    </location>
    <ligand>
        <name>substrate</name>
    </ligand>
</feature>
<dbReference type="GO" id="GO:0005975">
    <property type="term" value="P:carbohydrate metabolic process"/>
    <property type="evidence" value="ECO:0007669"/>
    <property type="project" value="InterPro"/>
</dbReference>
<dbReference type="InterPro" id="IPR026019">
    <property type="entry name" value="Ribul_P_3_epim"/>
</dbReference>
<accession>A0AAJ4EL95</accession>
<feature type="binding site" evidence="14">
    <location>
        <position position="184"/>
    </location>
    <ligand>
        <name>substrate</name>
    </ligand>
</feature>
<sequence length="226" mass="24914">MKKYLVAPSVLSANYLILQEELATIKEAGAQWIHFDVMDGDFVPNLTFGPKILADITSYSDLYLDCHLMVKIKNSSVENYLLPFIKAGASAITLHYEALTPPQLTEFLNLRIKLNIKIGLAIKPLTPVKVIFPYLKHLDLVLVMTVEPGFDGQTFISAAATKIKALRDYLDQNNGKTLIEVDGGINAETATLCKQYGVDVLVAGSYLFGHTDLATRLKGLLANENK</sequence>
<evidence type="ECO:0000256" key="9">
    <source>
        <dbReference type="ARBA" id="ARBA00023235"/>
    </source>
</evidence>
<dbReference type="CDD" id="cd00429">
    <property type="entry name" value="RPE"/>
    <property type="match status" value="1"/>
</dbReference>
<comment type="cofactor">
    <cofactor evidence="2">
        <name>Mn(2+)</name>
        <dbReference type="ChEBI" id="CHEBI:29035"/>
    </cofactor>
</comment>
<name>A0AAJ4EL95_SPICI</name>
<proteinExistence type="inferred from homology"/>
<comment type="catalytic activity">
    <reaction evidence="1 11">
        <text>D-ribulose 5-phosphate = D-xylulose 5-phosphate</text>
        <dbReference type="Rhea" id="RHEA:13677"/>
        <dbReference type="ChEBI" id="CHEBI:57737"/>
        <dbReference type="ChEBI" id="CHEBI:58121"/>
        <dbReference type="EC" id="5.1.3.1"/>
    </reaction>
</comment>